<dbReference type="EMBL" id="MPRL01000011">
    <property type="protein sequence ID" value="OOZ41320.1"/>
    <property type="molecule type" value="Genomic_DNA"/>
</dbReference>
<keyword evidence="4" id="KW-1185">Reference proteome</keyword>
<evidence type="ECO:0000259" key="2">
    <source>
        <dbReference type="Pfam" id="PF07819"/>
    </source>
</evidence>
<protein>
    <recommendedName>
        <fullName evidence="2">GPI inositol-deacylase PGAP1-like alpha/beta domain-containing protein</fullName>
    </recommendedName>
</protein>
<organism evidence="3 4">
    <name type="scientific">Solemya pervernicosa gill symbiont</name>
    <dbReference type="NCBI Taxonomy" id="642797"/>
    <lineage>
        <taxon>Bacteria</taxon>
        <taxon>Pseudomonadati</taxon>
        <taxon>Pseudomonadota</taxon>
        <taxon>Gammaproteobacteria</taxon>
        <taxon>sulfur-oxidizing symbionts</taxon>
    </lineage>
</organism>
<dbReference type="SUPFAM" id="SSF53474">
    <property type="entry name" value="alpha/beta-Hydrolases"/>
    <property type="match status" value="1"/>
</dbReference>
<accession>A0A1T2L8D4</accession>
<dbReference type="Proteomes" id="UP000191110">
    <property type="component" value="Unassembled WGS sequence"/>
</dbReference>
<feature type="domain" description="GPI inositol-deacylase PGAP1-like alpha/beta" evidence="2">
    <location>
        <begin position="90"/>
        <end position="155"/>
    </location>
</feature>
<evidence type="ECO:0000256" key="1">
    <source>
        <dbReference type="SAM" id="SignalP"/>
    </source>
</evidence>
<feature type="chain" id="PRO_5012233450" description="GPI inositol-deacylase PGAP1-like alpha/beta domain-containing protein" evidence="1">
    <location>
        <begin position="24"/>
        <end position="273"/>
    </location>
</feature>
<keyword evidence="1" id="KW-0732">Signal</keyword>
<feature type="signal peptide" evidence="1">
    <location>
        <begin position="1"/>
        <end position="23"/>
    </location>
</feature>
<sequence>MKRLKISSKILAALLLTTAVARADVAVLVHGWNSNAETWMVNGVVPVMRQHGWEDAGVYAAAPSGMQLYPTNTASGNKLYRTNLPAEAPLLIQASLLFNAIAQIRQQHLDESLTLVGHSAGGLVARLVTVRGDAPKIDRLVTIATPNLGTPRAIEGLDIVDSKPFFCPGPGIDFLKSMVGGNDYDYLKYSRGALIDMTPGALTVWLNQQPHPQISYHTIIRTDPNGQGDSLVPAFSQDLNQVSALRGRAERHITLAGHSLNPADGNLLAKILK</sequence>
<dbReference type="InterPro" id="IPR012908">
    <property type="entry name" value="PGAP1-ab_dom-like"/>
</dbReference>
<reference evidence="3 4" key="1">
    <citation type="submission" date="2016-11" db="EMBL/GenBank/DDBJ databases">
        <title>Mixed transmission modes and dynamic genome evolution in an obligate animal-bacterial symbiosis.</title>
        <authorList>
            <person name="Russell S.L."/>
            <person name="Corbett-Detig R.B."/>
            <person name="Cavanaugh C.M."/>
        </authorList>
    </citation>
    <scope>NUCLEOTIDE SEQUENCE [LARGE SCALE GENOMIC DNA]</scope>
    <source>
        <strain evidence="3">Sveles-Q1</strain>
    </source>
</reference>
<evidence type="ECO:0000313" key="3">
    <source>
        <dbReference type="EMBL" id="OOZ41320.1"/>
    </source>
</evidence>
<dbReference type="Gene3D" id="3.40.50.1820">
    <property type="entry name" value="alpha/beta hydrolase"/>
    <property type="match status" value="1"/>
</dbReference>
<dbReference type="AlphaFoldDB" id="A0A1T2L8D4"/>
<evidence type="ECO:0000313" key="4">
    <source>
        <dbReference type="Proteomes" id="UP000191110"/>
    </source>
</evidence>
<dbReference type="InterPro" id="IPR029058">
    <property type="entry name" value="AB_hydrolase_fold"/>
</dbReference>
<dbReference type="GO" id="GO:0016788">
    <property type="term" value="F:hydrolase activity, acting on ester bonds"/>
    <property type="evidence" value="ECO:0007669"/>
    <property type="project" value="InterPro"/>
</dbReference>
<dbReference type="RefSeq" id="WP_172840141.1">
    <property type="nucleotide sequence ID" value="NZ_MPRL01000011.1"/>
</dbReference>
<name>A0A1T2L8D4_9GAMM</name>
<gene>
    <name evidence="3" type="ORF">BOW53_04175</name>
</gene>
<comment type="caution">
    <text evidence="3">The sequence shown here is derived from an EMBL/GenBank/DDBJ whole genome shotgun (WGS) entry which is preliminary data.</text>
</comment>
<proteinExistence type="predicted"/>
<dbReference type="Pfam" id="PF07819">
    <property type="entry name" value="PGAP1"/>
    <property type="match status" value="1"/>
</dbReference>